<dbReference type="Proteomes" id="UP001177260">
    <property type="component" value="Unassembled WGS sequence"/>
</dbReference>
<protein>
    <submittedName>
        <fullName evidence="1">Uncharacterized protein</fullName>
    </submittedName>
</protein>
<sequence>MRFLFSFLFALFFAHGVISVPTAPQRKGRSYKVERVRRGNDAIHGPEALRKAYRKYGILPTNLGLDLTDFEPIHMKHVTTNNKQVDEPESGAVSAVSVQGDAAFVSPVLVGGQKLVLNFDTGSADFWVMNSRLPKSAQDGRTVYHPSNSSTFAEITGATFNISYGDSSYASGGVGTDHVNIGGATVKNQAIGIPDEVSDSFIEDTYSNGLVGLGFSSLNTVKPKSQKTFFENAAESLDEPVLTAALKSDGVGEYEFGVVDHKKYTGEISNVTVDSSNGFWEFETAHFLVGNGTLQDIKETPTAIADTGTSLMLLDQAVVDAYYDEVPGAIFASSASGYIYPCDADLPSLSIAVGSKHLATVPGHLIGFSEVGTNRTTGEKVCYGGIQSNHGSSMQILGDVFLKAFFVIFDLRGPSLGLASPK</sequence>
<keyword evidence="2" id="KW-1185">Reference proteome</keyword>
<name>A0ACC3AQ03_9EURO</name>
<gene>
    <name evidence="1" type="ORF">N8T08_011219</name>
</gene>
<organism evidence="1 2">
    <name type="scientific">Aspergillus melleus</name>
    <dbReference type="NCBI Taxonomy" id="138277"/>
    <lineage>
        <taxon>Eukaryota</taxon>
        <taxon>Fungi</taxon>
        <taxon>Dikarya</taxon>
        <taxon>Ascomycota</taxon>
        <taxon>Pezizomycotina</taxon>
        <taxon>Eurotiomycetes</taxon>
        <taxon>Eurotiomycetidae</taxon>
        <taxon>Eurotiales</taxon>
        <taxon>Aspergillaceae</taxon>
        <taxon>Aspergillus</taxon>
        <taxon>Aspergillus subgen. Circumdati</taxon>
    </lineage>
</organism>
<accession>A0ACC3AQ03</accession>
<evidence type="ECO:0000313" key="2">
    <source>
        <dbReference type="Proteomes" id="UP001177260"/>
    </source>
</evidence>
<proteinExistence type="predicted"/>
<evidence type="ECO:0000313" key="1">
    <source>
        <dbReference type="EMBL" id="KAK1139755.1"/>
    </source>
</evidence>
<comment type="caution">
    <text evidence="1">The sequence shown here is derived from an EMBL/GenBank/DDBJ whole genome shotgun (WGS) entry which is preliminary data.</text>
</comment>
<dbReference type="EMBL" id="JAOPJF010000099">
    <property type="protein sequence ID" value="KAK1139755.1"/>
    <property type="molecule type" value="Genomic_DNA"/>
</dbReference>
<reference evidence="1 2" key="1">
    <citation type="journal article" date="2023" name="ACS Omega">
        <title>Identification of the Neoaspergillic Acid Biosynthesis Gene Cluster by Establishing an In Vitro CRISPR-Ribonucleoprotein Genetic System in Aspergillus melleus.</title>
        <authorList>
            <person name="Yuan B."/>
            <person name="Grau M.F."/>
            <person name="Murata R.M."/>
            <person name="Torok T."/>
            <person name="Venkateswaran K."/>
            <person name="Stajich J.E."/>
            <person name="Wang C.C.C."/>
        </authorList>
    </citation>
    <scope>NUCLEOTIDE SEQUENCE [LARGE SCALE GENOMIC DNA]</scope>
    <source>
        <strain evidence="1 2">IMV 1140</strain>
    </source>
</reference>